<keyword evidence="15" id="KW-1185">Reference proteome</keyword>
<dbReference type="InterPro" id="IPR046886">
    <property type="entry name" value="RsmE_MTase_dom"/>
</dbReference>
<dbReference type="Pfam" id="PF04452">
    <property type="entry name" value="Methyltrans_RNA"/>
    <property type="match status" value="1"/>
</dbReference>
<evidence type="ECO:0000256" key="4">
    <source>
        <dbReference type="ARBA" id="ARBA00022490"/>
    </source>
</evidence>
<reference evidence="14" key="1">
    <citation type="submission" date="2023-10" db="EMBL/GenBank/DDBJ databases">
        <authorList>
            <person name="Chen Y."/>
            <person name="Shah S."/>
            <person name="Dougan E. K."/>
            <person name="Thang M."/>
            <person name="Chan C."/>
        </authorList>
    </citation>
    <scope>NUCLEOTIDE SEQUENCE [LARGE SCALE GENOMIC DNA]</scope>
</reference>
<keyword evidence="6" id="KW-0489">Methyltransferase</keyword>
<sequence length="396" mass="41666">MAASSSPRATGVRGTSLRSCGQSQATPCASASSAAGLGAQAPAAVAVLPRALRLAPAPPEPPWVELLLALPRPKVMMRLWSTLAQLGVRRITLTNACRVEKPYFSSQATDPAKYVPELLEGLEQACCTRMPEVRVEMRLKPFLEDALDSLCPPSEVLRLLCHPGPASASVAEAVAAARPAAPGPPRRTGPPPRGVLLAVGPEGGWVDYELELLRSRGFEQVSLGPRILTTDVAVVSLVSLAMDALAASSRAAAPAPEPHLAPPSALPPADPEQALRAPPLQQVEASAAEAYGNAARSSEDRLRLAADRLQQRQETAEALSVDLVTLREQLREREATSSALQLEVAQLQAEVAAARAAVLAEPANWRAPADVDSWEAPAEAKSWAAPAEVSAWAEGR</sequence>
<evidence type="ECO:0000256" key="12">
    <source>
        <dbReference type="SAM" id="MobiDB-lite"/>
    </source>
</evidence>
<feature type="region of interest" description="Disordered" evidence="12">
    <location>
        <begin position="253"/>
        <end position="273"/>
    </location>
</feature>
<evidence type="ECO:0000256" key="10">
    <source>
        <dbReference type="ARBA" id="ARBA00047944"/>
    </source>
</evidence>
<comment type="caution">
    <text evidence="14">The sequence shown here is derived from an EMBL/GenBank/DDBJ whole genome shotgun (WGS) entry which is preliminary data.</text>
</comment>
<proteinExistence type="inferred from homology"/>
<protein>
    <recommendedName>
        <fullName evidence="3">16S rRNA (uracil(1498)-N(3))-methyltransferase</fullName>
        <ecNumber evidence="3">2.1.1.193</ecNumber>
    </recommendedName>
</protein>
<comment type="catalytic activity">
    <reaction evidence="10">
        <text>uridine(1498) in 16S rRNA + S-adenosyl-L-methionine = N(3)-methyluridine(1498) in 16S rRNA + S-adenosyl-L-homocysteine + H(+)</text>
        <dbReference type="Rhea" id="RHEA:42920"/>
        <dbReference type="Rhea" id="RHEA-COMP:10283"/>
        <dbReference type="Rhea" id="RHEA-COMP:10284"/>
        <dbReference type="ChEBI" id="CHEBI:15378"/>
        <dbReference type="ChEBI" id="CHEBI:57856"/>
        <dbReference type="ChEBI" id="CHEBI:59789"/>
        <dbReference type="ChEBI" id="CHEBI:65315"/>
        <dbReference type="ChEBI" id="CHEBI:74502"/>
        <dbReference type="EC" id="2.1.1.193"/>
    </reaction>
</comment>
<keyword evidence="8" id="KW-0949">S-adenosyl-L-methionine</keyword>
<evidence type="ECO:0000256" key="1">
    <source>
        <dbReference type="ARBA" id="ARBA00004496"/>
    </source>
</evidence>
<dbReference type="EC" id="2.1.1.193" evidence="3"/>
<name>A0ABN9WYW2_9DINO</name>
<dbReference type="PANTHER" id="PTHR30027">
    <property type="entry name" value="RIBOSOMAL RNA SMALL SUBUNIT METHYLTRANSFERASE E"/>
    <property type="match status" value="1"/>
</dbReference>
<comment type="similarity">
    <text evidence="2">Belongs to the RNA methyltransferase RsmE family.</text>
</comment>
<keyword evidence="11" id="KW-0175">Coiled coil</keyword>
<dbReference type="PANTHER" id="PTHR30027:SF3">
    <property type="entry name" value="16S RRNA (URACIL(1498)-N(3))-METHYLTRANSFERASE"/>
    <property type="match status" value="1"/>
</dbReference>
<organism evidence="14 15">
    <name type="scientific">Prorocentrum cordatum</name>
    <dbReference type="NCBI Taxonomy" id="2364126"/>
    <lineage>
        <taxon>Eukaryota</taxon>
        <taxon>Sar</taxon>
        <taxon>Alveolata</taxon>
        <taxon>Dinophyceae</taxon>
        <taxon>Prorocentrales</taxon>
        <taxon>Prorocentraceae</taxon>
        <taxon>Prorocentrum</taxon>
    </lineage>
</organism>
<dbReference type="Proteomes" id="UP001189429">
    <property type="component" value="Unassembled WGS sequence"/>
</dbReference>
<keyword evidence="7" id="KW-0808">Transferase</keyword>
<dbReference type="Gene3D" id="3.40.1280.10">
    <property type="match status" value="1"/>
</dbReference>
<evidence type="ECO:0000256" key="3">
    <source>
        <dbReference type="ARBA" id="ARBA00012328"/>
    </source>
</evidence>
<dbReference type="InterPro" id="IPR029026">
    <property type="entry name" value="tRNA_m1G_MTases_N"/>
</dbReference>
<feature type="coiled-coil region" evidence="11">
    <location>
        <begin position="299"/>
        <end position="357"/>
    </location>
</feature>
<evidence type="ECO:0000256" key="8">
    <source>
        <dbReference type="ARBA" id="ARBA00022691"/>
    </source>
</evidence>
<evidence type="ECO:0000313" key="14">
    <source>
        <dbReference type="EMBL" id="CAK0890815.1"/>
    </source>
</evidence>
<dbReference type="NCBIfam" id="TIGR00046">
    <property type="entry name" value="RsmE family RNA methyltransferase"/>
    <property type="match status" value="1"/>
</dbReference>
<evidence type="ECO:0000256" key="5">
    <source>
        <dbReference type="ARBA" id="ARBA00022552"/>
    </source>
</evidence>
<dbReference type="EMBL" id="CAUYUJ010019392">
    <property type="protein sequence ID" value="CAK0890815.1"/>
    <property type="molecule type" value="Genomic_DNA"/>
</dbReference>
<dbReference type="InterPro" id="IPR029028">
    <property type="entry name" value="Alpha/beta_knot_MTases"/>
</dbReference>
<gene>
    <name evidence="14" type="ORF">PCOR1329_LOCUS70917</name>
</gene>
<feature type="region of interest" description="Disordered" evidence="12">
    <location>
        <begin position="1"/>
        <end position="23"/>
    </location>
</feature>
<comment type="subcellular location">
    <subcellularLocation>
        <location evidence="1">Cytoplasm</location>
    </subcellularLocation>
</comment>
<keyword evidence="5" id="KW-0698">rRNA processing</keyword>
<dbReference type="InterPro" id="IPR006700">
    <property type="entry name" value="RsmE"/>
</dbReference>
<keyword evidence="4" id="KW-0963">Cytoplasm</keyword>
<feature type="domain" description="Ribosomal RNA small subunit methyltransferase E methyltransferase" evidence="13">
    <location>
        <begin position="60"/>
        <end position="241"/>
    </location>
</feature>
<evidence type="ECO:0000256" key="7">
    <source>
        <dbReference type="ARBA" id="ARBA00022679"/>
    </source>
</evidence>
<evidence type="ECO:0000256" key="11">
    <source>
        <dbReference type="SAM" id="Coils"/>
    </source>
</evidence>
<dbReference type="SUPFAM" id="SSF75217">
    <property type="entry name" value="alpha/beta knot"/>
    <property type="match status" value="1"/>
</dbReference>
<feature type="compositionally biased region" description="Pro residues" evidence="12">
    <location>
        <begin position="255"/>
        <end position="270"/>
    </location>
</feature>
<accession>A0ABN9WYW2</accession>
<evidence type="ECO:0000256" key="6">
    <source>
        <dbReference type="ARBA" id="ARBA00022603"/>
    </source>
</evidence>
<comment type="function">
    <text evidence="9">Specifically methylates the N3 position of the uracil ring of uridine 1498 (m3U1498) in 16S rRNA. Acts on the fully assembled 30S ribosomal subunit.</text>
</comment>
<evidence type="ECO:0000313" key="15">
    <source>
        <dbReference type="Proteomes" id="UP001189429"/>
    </source>
</evidence>
<evidence type="ECO:0000256" key="2">
    <source>
        <dbReference type="ARBA" id="ARBA00005528"/>
    </source>
</evidence>
<dbReference type="CDD" id="cd18084">
    <property type="entry name" value="RsmE-like"/>
    <property type="match status" value="1"/>
</dbReference>
<evidence type="ECO:0000256" key="9">
    <source>
        <dbReference type="ARBA" id="ARBA00025699"/>
    </source>
</evidence>
<evidence type="ECO:0000259" key="13">
    <source>
        <dbReference type="Pfam" id="PF04452"/>
    </source>
</evidence>